<dbReference type="KEGG" id="tpr:Tpau_0975"/>
<dbReference type="AlphaFoldDB" id="D5UUN7"/>
<dbReference type="Pfam" id="PF12833">
    <property type="entry name" value="HTH_18"/>
    <property type="match status" value="1"/>
</dbReference>
<dbReference type="SUPFAM" id="SSF46689">
    <property type="entry name" value="Homeodomain-like"/>
    <property type="match status" value="2"/>
</dbReference>
<evidence type="ECO:0000313" key="6">
    <source>
        <dbReference type="EMBL" id="ADG77608.1"/>
    </source>
</evidence>
<dbReference type="SMART" id="SM00342">
    <property type="entry name" value="HTH_ARAC"/>
    <property type="match status" value="1"/>
</dbReference>
<reference evidence="7" key="1">
    <citation type="submission" date="2010-03" db="EMBL/GenBank/DDBJ databases">
        <title>The complete chromosome of Tsukamurella paurometabola DSM 20162.</title>
        <authorList>
            <consortium name="US DOE Joint Genome Institute (JGI-PGF)"/>
            <person name="Lucas S."/>
            <person name="Copeland A."/>
            <person name="Lapidus A."/>
            <person name="Glavina del Rio T."/>
            <person name="Dalin E."/>
            <person name="Tice H."/>
            <person name="Bruce D."/>
            <person name="Goodwin L."/>
            <person name="Pitluck S."/>
            <person name="Kyrpides N."/>
            <person name="Mavromatis K."/>
            <person name="Ivanova N."/>
            <person name="Mikhailova N."/>
            <person name="Munk A.C."/>
            <person name="Brettin T."/>
            <person name="Detter J.C."/>
            <person name="Tapia R."/>
            <person name="Han C."/>
            <person name="Larimer F."/>
            <person name="Land M."/>
            <person name="Hauser L."/>
            <person name="Markowitz V."/>
            <person name="Cheng J.-F."/>
            <person name="Hugenholtz P."/>
            <person name="Woyke T."/>
            <person name="Wu D."/>
            <person name="Jando M."/>
            <person name="Brambilla E."/>
            <person name="Klenk H.-P."/>
            <person name="Eisen J.A."/>
        </authorList>
    </citation>
    <scope>NUCLEOTIDE SEQUENCE [LARGE SCALE GENOMIC DNA]</scope>
    <source>
        <strain evidence="7">ATCC 8368 / DSM 20162 / CCUG 35730 / CIP 100753 / JCM 10117 / KCTC 9821 / NBRC 16120 / NCIMB 702349 / NCTC 13040</strain>
    </source>
</reference>
<reference evidence="6 7" key="2">
    <citation type="journal article" date="2011" name="Stand. Genomic Sci.">
        <title>Complete genome sequence of Tsukamurella paurometabola type strain (no. 33).</title>
        <authorList>
            <person name="Munk A.C."/>
            <person name="Lapidus A."/>
            <person name="Lucas S."/>
            <person name="Nolan M."/>
            <person name="Tice H."/>
            <person name="Cheng J.F."/>
            <person name="Del Rio T.G."/>
            <person name="Goodwin L."/>
            <person name="Pitluck S."/>
            <person name="Liolios K."/>
            <person name="Huntemann M."/>
            <person name="Ivanova N."/>
            <person name="Mavromatis K."/>
            <person name="Mikhailova N."/>
            <person name="Pati A."/>
            <person name="Chen A."/>
            <person name="Palaniappan K."/>
            <person name="Tapia R."/>
            <person name="Han C."/>
            <person name="Land M."/>
            <person name="Hauser L."/>
            <person name="Chang Y.J."/>
            <person name="Jeffries C.D."/>
            <person name="Brettin T."/>
            <person name="Yasawong M."/>
            <person name="Brambilla E.M."/>
            <person name="Rohde M."/>
            <person name="Sikorski J."/>
            <person name="Goker M."/>
            <person name="Detter J.C."/>
            <person name="Woyke T."/>
            <person name="Bristow J."/>
            <person name="Eisen J.A."/>
            <person name="Markowitz V."/>
            <person name="Hugenholtz P."/>
            <person name="Kyrpides N.C."/>
            <person name="Klenk H.P."/>
        </authorList>
    </citation>
    <scope>NUCLEOTIDE SEQUENCE [LARGE SCALE GENOMIC DNA]</scope>
    <source>
        <strain evidence="7">ATCC 8368 / DSM 20162 / CCUG 35730 / CIP 100753 / JCM 10117 / KCTC 9821 / NBRC 16120 / NCIMB 702349 / NCTC 13040</strain>
    </source>
</reference>
<feature type="region of interest" description="Disordered" evidence="4">
    <location>
        <begin position="244"/>
        <end position="271"/>
    </location>
</feature>
<dbReference type="EMBL" id="CP001966">
    <property type="protein sequence ID" value="ADG77608.1"/>
    <property type="molecule type" value="Genomic_DNA"/>
</dbReference>
<accession>D5UUN7</accession>
<dbReference type="PANTHER" id="PTHR46796">
    <property type="entry name" value="HTH-TYPE TRANSCRIPTIONAL ACTIVATOR RHAS-RELATED"/>
    <property type="match status" value="1"/>
</dbReference>
<sequence>MLNVESPPVLVAAGNAVHGVVRDVDVFQLPDLWAFHLYSYAAELLIDGVSYQIRPGAVSLVPPGAVTEYRYRGPSRHRYVHFSAPADADPEHGPGAPLVVPLGPEYPAIDENFRLAVANAILRPERSAAEIWIALHRVLDRAVSAGAPANDPVDHVAQALSIIEARLQDRLTVAGIAAEVGISHTHLTRLFRAETGRTVIGYVRHRRIERAVHLLRHTTMPIAAVAATVGFDDPQAFNKSCRVESGLSPRGVRAGVAPDAATPAPPGSSPS</sequence>
<dbReference type="HOGENOM" id="CLU_1060831_0_0_11"/>
<proteinExistence type="predicted"/>
<dbReference type="Proteomes" id="UP000001213">
    <property type="component" value="Chromosome"/>
</dbReference>
<dbReference type="InterPro" id="IPR050204">
    <property type="entry name" value="AraC_XylS_family_regulators"/>
</dbReference>
<dbReference type="GO" id="GO:0043565">
    <property type="term" value="F:sequence-specific DNA binding"/>
    <property type="evidence" value="ECO:0007669"/>
    <property type="project" value="InterPro"/>
</dbReference>
<dbReference type="InterPro" id="IPR037923">
    <property type="entry name" value="HTH-like"/>
</dbReference>
<dbReference type="SUPFAM" id="SSF51215">
    <property type="entry name" value="Regulatory protein AraC"/>
    <property type="match status" value="1"/>
</dbReference>
<evidence type="ECO:0000256" key="2">
    <source>
        <dbReference type="ARBA" id="ARBA00023125"/>
    </source>
</evidence>
<dbReference type="RefSeq" id="WP_013125648.1">
    <property type="nucleotide sequence ID" value="NC_014158.1"/>
</dbReference>
<keyword evidence="1" id="KW-0805">Transcription regulation</keyword>
<dbReference type="InterPro" id="IPR009057">
    <property type="entry name" value="Homeodomain-like_sf"/>
</dbReference>
<evidence type="ECO:0000256" key="1">
    <source>
        <dbReference type="ARBA" id="ARBA00023015"/>
    </source>
</evidence>
<keyword evidence="7" id="KW-1185">Reference proteome</keyword>
<keyword evidence="2" id="KW-0238">DNA-binding</keyword>
<evidence type="ECO:0000259" key="5">
    <source>
        <dbReference type="PROSITE" id="PS01124"/>
    </source>
</evidence>
<organism evidence="6 7">
    <name type="scientific">Tsukamurella paurometabola (strain ATCC 8368 / DSM 20162 / CCUG 35730 / CIP 100753 / JCM 10117 / KCTC 9821 / NBRC 16120 / NCIMB 702349 / NCTC 13040)</name>
    <name type="common">Corynebacterium paurometabolum</name>
    <dbReference type="NCBI Taxonomy" id="521096"/>
    <lineage>
        <taxon>Bacteria</taxon>
        <taxon>Bacillati</taxon>
        <taxon>Actinomycetota</taxon>
        <taxon>Actinomycetes</taxon>
        <taxon>Mycobacteriales</taxon>
        <taxon>Tsukamurellaceae</taxon>
        <taxon>Tsukamurella</taxon>
    </lineage>
</organism>
<dbReference type="InterPro" id="IPR018060">
    <property type="entry name" value="HTH_AraC"/>
</dbReference>
<keyword evidence="3" id="KW-0804">Transcription</keyword>
<dbReference type="eggNOG" id="COG2207">
    <property type="taxonomic scope" value="Bacteria"/>
</dbReference>
<dbReference type="Gene3D" id="1.10.10.60">
    <property type="entry name" value="Homeodomain-like"/>
    <property type="match status" value="1"/>
</dbReference>
<gene>
    <name evidence="6" type="ordered locus">Tpau_0975</name>
</gene>
<evidence type="ECO:0000256" key="3">
    <source>
        <dbReference type="ARBA" id="ARBA00023163"/>
    </source>
</evidence>
<dbReference type="PROSITE" id="PS01124">
    <property type="entry name" value="HTH_ARAC_FAMILY_2"/>
    <property type="match status" value="1"/>
</dbReference>
<name>D5UUN7_TSUPD</name>
<evidence type="ECO:0000256" key="4">
    <source>
        <dbReference type="SAM" id="MobiDB-lite"/>
    </source>
</evidence>
<protein>
    <submittedName>
        <fullName evidence="6">Transcriptional regulator, AraC family</fullName>
    </submittedName>
</protein>
<dbReference type="PANTHER" id="PTHR46796:SF6">
    <property type="entry name" value="ARAC SUBFAMILY"/>
    <property type="match status" value="1"/>
</dbReference>
<evidence type="ECO:0000313" key="7">
    <source>
        <dbReference type="Proteomes" id="UP000001213"/>
    </source>
</evidence>
<dbReference type="GO" id="GO:0003700">
    <property type="term" value="F:DNA-binding transcription factor activity"/>
    <property type="evidence" value="ECO:0007669"/>
    <property type="project" value="InterPro"/>
</dbReference>
<dbReference type="STRING" id="521096.Tpau_0975"/>
<feature type="domain" description="HTH araC/xylS-type" evidence="5">
    <location>
        <begin position="157"/>
        <end position="255"/>
    </location>
</feature>